<feature type="region of interest" description="Disordered" evidence="1">
    <location>
        <begin position="33"/>
        <end position="62"/>
    </location>
</feature>
<accession>A0A811V8I4</accession>
<dbReference type="AlphaFoldDB" id="A0A811V8I4"/>
<sequence>MIDRKQNNNAAVELRRLSQKGSKLNGYTAIEAPRNHLTDRSTARRQLQRMRKSPKSSNDDRRDQAHMCCDYLIVGVQQVNALKLGHPLISRNGSLHLIVVPRLQSSPSSSLWHLQYTSLYQNNRIFTLKWEPRRVCADCLCDSIEECTFFIQLCSDLEKPADNTANTPSKLID</sequence>
<dbReference type="Proteomes" id="UP000606786">
    <property type="component" value="Unassembled WGS sequence"/>
</dbReference>
<evidence type="ECO:0000313" key="3">
    <source>
        <dbReference type="Proteomes" id="UP000606786"/>
    </source>
</evidence>
<feature type="compositionally biased region" description="Basic and acidic residues" evidence="1">
    <location>
        <begin position="33"/>
        <end position="42"/>
    </location>
</feature>
<evidence type="ECO:0000313" key="2">
    <source>
        <dbReference type="EMBL" id="CAD7011261.1"/>
    </source>
</evidence>
<comment type="caution">
    <text evidence="2">The sequence shown here is derived from an EMBL/GenBank/DDBJ whole genome shotgun (WGS) entry which is preliminary data.</text>
</comment>
<gene>
    <name evidence="2" type="ORF">CCAP1982_LOCUS19369</name>
</gene>
<name>A0A811V8I4_CERCA</name>
<dbReference type="EMBL" id="CAJHJT010000056">
    <property type="protein sequence ID" value="CAD7011261.1"/>
    <property type="molecule type" value="Genomic_DNA"/>
</dbReference>
<protein>
    <submittedName>
        <fullName evidence="2">(Mediterranean fruit fly) hypothetical protein</fullName>
    </submittedName>
</protein>
<proteinExistence type="predicted"/>
<evidence type="ECO:0000256" key="1">
    <source>
        <dbReference type="SAM" id="MobiDB-lite"/>
    </source>
</evidence>
<reference evidence="2" key="1">
    <citation type="submission" date="2020-11" db="EMBL/GenBank/DDBJ databases">
        <authorList>
            <person name="Whitehead M."/>
        </authorList>
    </citation>
    <scope>NUCLEOTIDE SEQUENCE</scope>
    <source>
        <strain evidence="2">EGII</strain>
    </source>
</reference>
<keyword evidence="3" id="KW-1185">Reference proteome</keyword>
<organism evidence="2 3">
    <name type="scientific">Ceratitis capitata</name>
    <name type="common">Mediterranean fruit fly</name>
    <name type="synonym">Tephritis capitata</name>
    <dbReference type="NCBI Taxonomy" id="7213"/>
    <lineage>
        <taxon>Eukaryota</taxon>
        <taxon>Metazoa</taxon>
        <taxon>Ecdysozoa</taxon>
        <taxon>Arthropoda</taxon>
        <taxon>Hexapoda</taxon>
        <taxon>Insecta</taxon>
        <taxon>Pterygota</taxon>
        <taxon>Neoptera</taxon>
        <taxon>Endopterygota</taxon>
        <taxon>Diptera</taxon>
        <taxon>Brachycera</taxon>
        <taxon>Muscomorpha</taxon>
        <taxon>Tephritoidea</taxon>
        <taxon>Tephritidae</taxon>
        <taxon>Ceratitis</taxon>
        <taxon>Ceratitis</taxon>
    </lineage>
</organism>